<dbReference type="Proteomes" id="UP000001476">
    <property type="component" value="Chromosome"/>
</dbReference>
<feature type="domain" description="DUF5057" evidence="2">
    <location>
        <begin position="608"/>
        <end position="953"/>
    </location>
</feature>
<dbReference type="eggNOG" id="COG5492">
    <property type="taxonomic scope" value="Bacteria"/>
</dbReference>
<keyword evidence="1" id="KW-0812">Transmembrane</keyword>
<keyword evidence="4" id="KW-1185">Reference proteome</keyword>
<keyword evidence="1" id="KW-1133">Transmembrane helix</keyword>
<organism evidence="3 4">
    <name type="scientific">Lachnospira eligens (strain ATCC 27750 / DSM 3376 / VPI C15-48 / C15-B4)</name>
    <name type="common">Eubacterium eligens</name>
    <dbReference type="NCBI Taxonomy" id="515620"/>
    <lineage>
        <taxon>Bacteria</taxon>
        <taxon>Bacillati</taxon>
        <taxon>Bacillota</taxon>
        <taxon>Clostridia</taxon>
        <taxon>Lachnospirales</taxon>
        <taxon>Lachnospiraceae</taxon>
        <taxon>Lachnospira</taxon>
    </lineage>
</organism>
<protein>
    <recommendedName>
        <fullName evidence="2">DUF5057 domain-containing protein</fullName>
    </recommendedName>
</protein>
<name>C4Z5E8_LACE2</name>
<dbReference type="Pfam" id="PF16480">
    <property type="entry name" value="DUF5057"/>
    <property type="match status" value="1"/>
</dbReference>
<evidence type="ECO:0000313" key="3">
    <source>
        <dbReference type="EMBL" id="ACR71807.1"/>
    </source>
</evidence>
<accession>C4Z5E8</accession>
<evidence type="ECO:0000313" key="4">
    <source>
        <dbReference type="Proteomes" id="UP000001476"/>
    </source>
</evidence>
<sequence>MMKKEKFSFKKYIFPAIASVVVFALMVLLIVVTRKPEDAEAASSVTIGGKTYSADGTHMVVLEVVPDESYDVLGSLVADDQGVVKWTDIVKDQPKVGTVNFDEYNNPATEADKTKNDKFTQYIKDYAHKYLSSINSTLGGKVAKAYFRIKDTNKLYSVMDSDVTIARQIGYDLNNLQLEFYTVDASGNAGELIKDPSTNKPIRDIFSYSIFDSAKMNGALDIKYVKASEVKVSDIDSAALVYFSKYTNNDILQMYKQKTKKEVTSIDNWTKGTYDLKADVALHLYMENITASKAVVYCSTEKNAITTNIGKICMLMDAIDGDYFVRDFAYKYVGNNNRMYEGNRGWIDVSNDTLKLFLKQSTDDPNKTNFEMEFGSTMFSDCHKGYAPAGEYNGANGNYSYPRYNGTEDSVQQTLRRASLSRKNPNALVQELESDIGKISDFNGGSYKGTYYEDARKALGIGDEDAFRYSQAIRYILGDFDTSNISTIKVLEVEPAGYYRYTGTMEDQKNIRRWFSLSTETNSTGDKFTVPYNIVIDHCSTNALIGKNVDLAAEYDLIIMGAYGKDKFNTSDSVTPFNTEVLGNVFSKGSSYISGAGSDVEGAKLNGNDITDKVYDKLYDYTLRGMPIVFDKGLYFGDTDVTDDDTNMYKLRMDDLITKILADKGTNGNLTYTDVSAQGEQKISIRLKFIKKPGEVIGSTYTNYNGKLSNPVVYSVDGLDGTTKVDDVDGNIKVTFRGSEALPSGNYRIKIYIDRNQDGIFADDVQSDKKELLYYDNTQGRGSNDEYYGKLYSSNGTGIFETSILLPAASRGYFAWKVEIVKIAGTDFTSIDKVKYSAKSVNEGGFAIKGNETTVKVLQINGDEGSLKLESGSNFATYFNKASKVTGLNLYVKRMSFEEVNSVADIEKEFGKYSMIVLGMKDSYGKNAQFNDNVIAALQKYINDGNAVLFTHDTMSYYNSEKNTIKSYNELTKFTKGFLPLIGMKYSGSDSNMNTNFTDSLHYWLTRKSLNKFPYVHQSKGVYEDIGSKTTTTNKISKLNDGQITEFPYSIANDVGVATTHSQYFALDLDNHYADNTASSTPTIYNADGSMASQPVVWYTLNSGSEDTKGYYDYNGQDAMSNYYIYSYGNVTYSTAGHSSIGGEAEIQLFVNTFTRSLLSGNNNPEVMYTDDGSKYDENTTDYKNYVKTEFDKLARTKLSFKFRIIDADLISNSDYISDAFMYIYNDDGTRTDAMYDSSKDTYLGKINEATLSDGTKTISLTGSTSSIIVGKEYTVDNFWDVLTELNSTLSTKINIANLMSQMKNGNLKIGILATDGSDGKGYAILTIDCKTLFDLD</sequence>
<proteinExistence type="predicted"/>
<evidence type="ECO:0000256" key="1">
    <source>
        <dbReference type="SAM" id="Phobius"/>
    </source>
</evidence>
<dbReference type="KEGG" id="eel:EUBELI_00799"/>
<reference evidence="3 4" key="1">
    <citation type="journal article" date="2009" name="Proc. Natl. Acad. Sci. U.S.A.">
        <title>Characterizing a model human gut microbiota composed of members of its two dominant bacterial phyla.</title>
        <authorList>
            <person name="Mahowald M.A."/>
            <person name="Rey F.E."/>
            <person name="Seedorf H."/>
            <person name="Turnbaugh P.J."/>
            <person name="Fulton R.S."/>
            <person name="Wollam A."/>
            <person name="Shah N."/>
            <person name="Wang C."/>
            <person name="Magrini V."/>
            <person name="Wilson R.K."/>
            <person name="Cantarel B.L."/>
            <person name="Coutinho P.M."/>
            <person name="Henrissat B."/>
            <person name="Crock L.W."/>
            <person name="Russell A."/>
            <person name="Verberkmoes N.C."/>
            <person name="Hettich R.L."/>
            <person name="Gordon J.I."/>
        </authorList>
    </citation>
    <scope>NUCLEOTIDE SEQUENCE [LARGE SCALE GENOMIC DNA]</scope>
    <source>
        <strain evidence="4">ATCC 27750 / DSM 3376 / VPI C15-48 / C15-B4</strain>
    </source>
</reference>
<dbReference type="STRING" id="515620.EUBELI_00799"/>
<evidence type="ECO:0000259" key="2">
    <source>
        <dbReference type="Pfam" id="PF16480"/>
    </source>
</evidence>
<dbReference type="GeneID" id="41355538"/>
<dbReference type="InterPro" id="IPR032480">
    <property type="entry name" value="DUF5057"/>
</dbReference>
<dbReference type="HOGENOM" id="CLU_268120_0_0_9"/>
<dbReference type="RefSeq" id="WP_012739043.1">
    <property type="nucleotide sequence ID" value="NC_012778.1"/>
</dbReference>
<feature type="transmembrane region" description="Helical" evidence="1">
    <location>
        <begin position="12"/>
        <end position="32"/>
    </location>
</feature>
<dbReference type="EMBL" id="CP001104">
    <property type="protein sequence ID" value="ACR71807.1"/>
    <property type="molecule type" value="Genomic_DNA"/>
</dbReference>
<keyword evidence="1" id="KW-0472">Membrane</keyword>
<gene>
    <name evidence="3" type="ordered locus">EUBELI_00799</name>
</gene>